<evidence type="ECO:0000313" key="3">
    <source>
        <dbReference type="Proteomes" id="UP000530670"/>
    </source>
</evidence>
<feature type="compositionally biased region" description="Basic and acidic residues" evidence="1">
    <location>
        <begin position="328"/>
        <end position="371"/>
    </location>
</feature>
<protein>
    <submittedName>
        <fullName evidence="2">Uncharacterized protein</fullName>
    </submittedName>
</protein>
<dbReference type="GeneID" id="59299708"/>
<organism evidence="2 3">
    <name type="scientific">Fusarium tjaetaba</name>
    <dbReference type="NCBI Taxonomy" id="1567544"/>
    <lineage>
        <taxon>Eukaryota</taxon>
        <taxon>Fungi</taxon>
        <taxon>Dikarya</taxon>
        <taxon>Ascomycota</taxon>
        <taxon>Pezizomycotina</taxon>
        <taxon>Sordariomycetes</taxon>
        <taxon>Hypocreomycetidae</taxon>
        <taxon>Hypocreales</taxon>
        <taxon>Nectriaceae</taxon>
        <taxon>Fusarium</taxon>
        <taxon>Fusarium fujikuroi species complex</taxon>
    </lineage>
</organism>
<reference evidence="2 3" key="1">
    <citation type="submission" date="2020-05" db="EMBL/GenBank/DDBJ databases">
        <title>Identification and distribution of gene clusters putatively required for synthesis of sphingolipid metabolism inhibitors in phylogenetically diverse species of the filamentous fungus Fusarium.</title>
        <authorList>
            <person name="Kim H.-S."/>
            <person name="Busman M."/>
            <person name="Brown D.W."/>
            <person name="Divon H."/>
            <person name="Uhlig S."/>
            <person name="Proctor R.H."/>
        </authorList>
    </citation>
    <scope>NUCLEOTIDE SEQUENCE [LARGE SCALE GENOMIC DNA]</scope>
    <source>
        <strain evidence="2 3">NRRL 66243</strain>
    </source>
</reference>
<dbReference type="EMBL" id="JAAQRI010000625">
    <property type="protein sequence ID" value="KAF5611155.1"/>
    <property type="molecule type" value="Genomic_DNA"/>
</dbReference>
<evidence type="ECO:0000313" key="2">
    <source>
        <dbReference type="EMBL" id="KAF5611155.1"/>
    </source>
</evidence>
<dbReference type="AlphaFoldDB" id="A0A8H5Q7M8"/>
<sequence length="399" mass="43307">MQDTSDTSSVLASVGGSSIQVDCSGIGQSVDQFTASISFKANGGTTCYLVTFTRQQPASESQESTTTISGFTWPAKDLTQKTPFSCQQFYPLAQGSPSSDLVILSDDPNQNWWMTASASQMMFAISVTLAFVPVQNLLGSVFSWAKTKVFPENQHEQGLKFQELYKAATSKVAYTEAQKLDFPVADTANLASEAATGYLNKQTSVSDTQTLEAGARVAINQATQRAINERIGPQIRNKIAGYTALSKDASTTIIDGVCLSKFDAIFGGERSALITTYVEKAVAALITQRAAKENLDRIGKLAEQIEQGKRNTEQFRAQALAAEKALEEEQKETSDQAKLKPLQDKLTEAEAQLKKEEKGVADAQSEQEKAKSNFQEGLEKEQEEADNARDQAHTEAYGA</sequence>
<name>A0A8H5Q7M8_9HYPO</name>
<keyword evidence="3" id="KW-1185">Reference proteome</keyword>
<dbReference type="Proteomes" id="UP000530670">
    <property type="component" value="Unassembled WGS sequence"/>
</dbReference>
<dbReference type="RefSeq" id="XP_037198769.1">
    <property type="nucleotide sequence ID" value="XM_037347438.1"/>
</dbReference>
<accession>A0A8H5Q7M8</accession>
<gene>
    <name evidence="2" type="ORF">FTJAE_14228</name>
</gene>
<feature type="region of interest" description="Disordered" evidence="1">
    <location>
        <begin position="328"/>
        <end position="399"/>
    </location>
</feature>
<evidence type="ECO:0000256" key="1">
    <source>
        <dbReference type="SAM" id="MobiDB-lite"/>
    </source>
</evidence>
<proteinExistence type="predicted"/>
<comment type="caution">
    <text evidence="2">The sequence shown here is derived from an EMBL/GenBank/DDBJ whole genome shotgun (WGS) entry which is preliminary data.</text>
</comment>